<comment type="function">
    <text evidence="8">Probably a riboflavin-binding protein that interacts with the energy-coupling factor (ECF) ABC-transporter complex.</text>
</comment>
<dbReference type="PIRSF" id="PIRSF037778">
    <property type="entry name" value="UCP037778_transp_RibU"/>
    <property type="match status" value="1"/>
</dbReference>
<keyword evidence="5 9" id="KW-0812">Transmembrane</keyword>
<proteinExistence type="inferred from homology"/>
<feature type="transmembrane region" description="Helical" evidence="9">
    <location>
        <begin position="115"/>
        <end position="138"/>
    </location>
</feature>
<feature type="transmembrane region" description="Helical" evidence="9">
    <location>
        <begin position="150"/>
        <end position="174"/>
    </location>
</feature>
<dbReference type="Pfam" id="PF12822">
    <property type="entry name" value="ECF_trnsprt"/>
    <property type="match status" value="1"/>
</dbReference>
<dbReference type="InterPro" id="IPR024529">
    <property type="entry name" value="ECF_trnsprt_substrate-spec"/>
</dbReference>
<evidence type="ECO:0000256" key="5">
    <source>
        <dbReference type="ARBA" id="ARBA00022692"/>
    </source>
</evidence>
<evidence type="ECO:0000256" key="2">
    <source>
        <dbReference type="ARBA" id="ARBA00005540"/>
    </source>
</evidence>
<reference evidence="10 11" key="1">
    <citation type="submission" date="2016-11" db="EMBL/GenBank/DDBJ databases">
        <authorList>
            <person name="Jaros S."/>
            <person name="Januszkiewicz K."/>
            <person name="Wedrychowicz H."/>
        </authorList>
    </citation>
    <scope>NUCLEOTIDE SEQUENCE [LARGE SCALE GENOMIC DNA]</scope>
    <source>
        <strain evidence="10 11">DSM 21864</strain>
    </source>
</reference>
<name>A0A1M6BBL3_9CLOT</name>
<dbReference type="AlphaFoldDB" id="A0A1M6BBL3"/>
<keyword evidence="7 8" id="KW-0472">Membrane</keyword>
<evidence type="ECO:0000256" key="4">
    <source>
        <dbReference type="ARBA" id="ARBA00022475"/>
    </source>
</evidence>
<feature type="transmembrane region" description="Helical" evidence="9">
    <location>
        <begin position="12"/>
        <end position="36"/>
    </location>
</feature>
<evidence type="ECO:0000256" key="9">
    <source>
        <dbReference type="SAM" id="Phobius"/>
    </source>
</evidence>
<dbReference type="Gene3D" id="1.10.1760.20">
    <property type="match status" value="1"/>
</dbReference>
<protein>
    <recommendedName>
        <fullName evidence="8">Riboflavin transporter</fullName>
    </recommendedName>
</protein>
<keyword evidence="11" id="KW-1185">Reference proteome</keyword>
<organism evidence="10 11">
    <name type="scientific">Clostridium amylolyticum</name>
    <dbReference type="NCBI Taxonomy" id="1121298"/>
    <lineage>
        <taxon>Bacteria</taxon>
        <taxon>Bacillati</taxon>
        <taxon>Bacillota</taxon>
        <taxon>Clostridia</taxon>
        <taxon>Eubacteriales</taxon>
        <taxon>Clostridiaceae</taxon>
        <taxon>Clostridium</taxon>
    </lineage>
</organism>
<dbReference type="GO" id="GO:0032217">
    <property type="term" value="F:riboflavin transmembrane transporter activity"/>
    <property type="evidence" value="ECO:0007669"/>
    <property type="project" value="UniProtKB-UniRule"/>
</dbReference>
<keyword evidence="6 9" id="KW-1133">Transmembrane helix</keyword>
<dbReference type="Proteomes" id="UP000184080">
    <property type="component" value="Unassembled WGS sequence"/>
</dbReference>
<evidence type="ECO:0000313" key="10">
    <source>
        <dbReference type="EMBL" id="SHI46076.1"/>
    </source>
</evidence>
<evidence type="ECO:0000256" key="6">
    <source>
        <dbReference type="ARBA" id="ARBA00022989"/>
    </source>
</evidence>
<evidence type="ECO:0000256" key="3">
    <source>
        <dbReference type="ARBA" id="ARBA00022448"/>
    </source>
</evidence>
<dbReference type="GO" id="GO:0005886">
    <property type="term" value="C:plasma membrane"/>
    <property type="evidence" value="ECO:0007669"/>
    <property type="project" value="UniProtKB-SubCell"/>
</dbReference>
<evidence type="ECO:0000256" key="8">
    <source>
        <dbReference type="PIRNR" id="PIRNR037778"/>
    </source>
</evidence>
<feature type="transmembrane region" description="Helical" evidence="9">
    <location>
        <begin position="48"/>
        <end position="73"/>
    </location>
</feature>
<sequence>MNNNVSKTTNFLVKSAVLSAIAVIFMYFEFPILPAFPFLKIDLSDVPALIGGFALGPAAGLIIEAFKNVLIIIIRGSESGGVGNLANFIIGASFVYPAALIYHRRRTFKSALVSMLVAIVSMAFFGVLANYFILIPLYMKNMPTDKLINYVISGIIPFNMIKGAIISVSTLAIYKKVSPVIQKENLISSKKLA</sequence>
<keyword evidence="4 8" id="KW-1003">Cell membrane</keyword>
<comment type="similarity">
    <text evidence="2 8">Belongs to the prokaryotic riboflavin transporter (P-RFT) (TC 2.A.87) family.</text>
</comment>
<dbReference type="STRING" id="1121298.SAMN05444401_0702"/>
<evidence type="ECO:0000313" key="11">
    <source>
        <dbReference type="Proteomes" id="UP000184080"/>
    </source>
</evidence>
<dbReference type="InterPro" id="IPR025720">
    <property type="entry name" value="RibU"/>
</dbReference>
<dbReference type="PANTHER" id="PTHR38438">
    <property type="entry name" value="RIBOFLAVIN TRANSPORTER RIBU"/>
    <property type="match status" value="1"/>
</dbReference>
<accession>A0A1M6BBL3</accession>
<dbReference type="EMBL" id="FQZO01000001">
    <property type="protein sequence ID" value="SHI46076.1"/>
    <property type="molecule type" value="Genomic_DNA"/>
</dbReference>
<feature type="transmembrane region" description="Helical" evidence="9">
    <location>
        <begin position="85"/>
        <end position="103"/>
    </location>
</feature>
<gene>
    <name evidence="10" type="ORF">SAMN05444401_0702</name>
</gene>
<evidence type="ECO:0000256" key="7">
    <source>
        <dbReference type="ARBA" id="ARBA00023136"/>
    </source>
</evidence>
<evidence type="ECO:0000256" key="1">
    <source>
        <dbReference type="ARBA" id="ARBA00004651"/>
    </source>
</evidence>
<dbReference type="OrthoDB" id="9809216at2"/>
<keyword evidence="3 8" id="KW-0813">Transport</keyword>
<dbReference type="PANTHER" id="PTHR38438:SF1">
    <property type="entry name" value="RIBOFLAVIN TRANSPORTER RIBU"/>
    <property type="match status" value="1"/>
</dbReference>
<dbReference type="RefSeq" id="WP_073003810.1">
    <property type="nucleotide sequence ID" value="NZ_FQZO01000001.1"/>
</dbReference>
<comment type="subcellular location">
    <subcellularLocation>
        <location evidence="1">Cell membrane</location>
        <topology evidence="1">Multi-pass membrane protein</topology>
    </subcellularLocation>
</comment>